<feature type="transmembrane region" description="Helical" evidence="1">
    <location>
        <begin position="7"/>
        <end position="30"/>
    </location>
</feature>
<evidence type="ECO:0000313" key="4">
    <source>
        <dbReference type="Proteomes" id="UP000231962"/>
    </source>
</evidence>
<evidence type="ECO:0000313" key="2">
    <source>
        <dbReference type="EMBL" id="PJZ71192.1"/>
    </source>
</evidence>
<dbReference type="Pfam" id="PF11146">
    <property type="entry name" value="DUF2905"/>
    <property type="match status" value="1"/>
</dbReference>
<dbReference type="EMBL" id="NPDY01000001">
    <property type="protein sequence ID" value="PJZ71192.1"/>
    <property type="molecule type" value="Genomic_DNA"/>
</dbReference>
<evidence type="ECO:0000256" key="1">
    <source>
        <dbReference type="SAM" id="Phobius"/>
    </source>
</evidence>
<organism evidence="3 5">
    <name type="scientific">Leptospira perolatii</name>
    <dbReference type="NCBI Taxonomy" id="2023191"/>
    <lineage>
        <taxon>Bacteria</taxon>
        <taxon>Pseudomonadati</taxon>
        <taxon>Spirochaetota</taxon>
        <taxon>Spirochaetia</taxon>
        <taxon>Leptospirales</taxon>
        <taxon>Leptospiraceae</taxon>
        <taxon>Leptospira</taxon>
    </lineage>
</organism>
<dbReference type="RefSeq" id="WP_100712134.1">
    <property type="nucleotide sequence ID" value="NZ_NPDY01000001.1"/>
</dbReference>
<keyword evidence="1" id="KW-0812">Transmembrane</keyword>
<evidence type="ECO:0000313" key="5">
    <source>
        <dbReference type="Proteomes" id="UP000231990"/>
    </source>
</evidence>
<keyword evidence="1" id="KW-0472">Membrane</keyword>
<dbReference type="InterPro" id="IPR021320">
    <property type="entry name" value="DUF2905"/>
</dbReference>
<keyword evidence="4" id="KW-1185">Reference proteome</keyword>
<sequence length="76" mass="8802">MEPFGKMFIWIGIIFLVLGLFFVFGSKIPFLSSLGNLPGDIKIEKENFRFYFPLGTSILISILLSLAIYLWNRFIH</sequence>
<name>A0A2M9ZRS8_9LEPT</name>
<feature type="transmembrane region" description="Helical" evidence="1">
    <location>
        <begin position="50"/>
        <end position="71"/>
    </location>
</feature>
<dbReference type="PANTHER" id="PTHR36443:SF1">
    <property type="entry name" value="BSR5223 PROTEIN"/>
    <property type="match status" value="1"/>
</dbReference>
<dbReference type="AlphaFoldDB" id="A0A2M9ZRS8"/>
<dbReference type="OrthoDB" id="332211at2"/>
<dbReference type="PANTHER" id="PTHR36443">
    <property type="entry name" value="BSR5223 PROTEIN"/>
    <property type="match status" value="1"/>
</dbReference>
<proteinExistence type="predicted"/>
<protein>
    <recommendedName>
        <fullName evidence="6">DUF2905 domain-containing protein</fullName>
    </recommendedName>
</protein>
<accession>A0A2M9ZRS8</accession>
<reference evidence="4 5" key="1">
    <citation type="submission" date="2017-07" db="EMBL/GenBank/DDBJ databases">
        <title>Leptospira spp. isolated from tropical soils.</title>
        <authorList>
            <person name="Thibeaux R."/>
            <person name="Iraola G."/>
            <person name="Ferres I."/>
            <person name="Bierque E."/>
            <person name="Girault D."/>
            <person name="Soupe-Gilbert M.-E."/>
            <person name="Picardeau M."/>
            <person name="Goarant C."/>
        </authorList>
    </citation>
    <scope>NUCLEOTIDE SEQUENCE [LARGE SCALE GENOMIC DNA]</scope>
    <source>
        <strain evidence="3 5">FH1-B-B1</strain>
        <strain evidence="2 4">FH1-B-C1</strain>
    </source>
</reference>
<gene>
    <name evidence="2" type="ORF">CH360_01375</name>
    <name evidence="3" type="ORF">CH373_01375</name>
</gene>
<evidence type="ECO:0000313" key="3">
    <source>
        <dbReference type="EMBL" id="PJZ74725.1"/>
    </source>
</evidence>
<dbReference type="Proteomes" id="UP000231990">
    <property type="component" value="Unassembled WGS sequence"/>
</dbReference>
<dbReference type="Proteomes" id="UP000231962">
    <property type="component" value="Unassembled WGS sequence"/>
</dbReference>
<keyword evidence="1" id="KW-1133">Transmembrane helix</keyword>
<evidence type="ECO:0008006" key="6">
    <source>
        <dbReference type="Google" id="ProtNLM"/>
    </source>
</evidence>
<comment type="caution">
    <text evidence="3">The sequence shown here is derived from an EMBL/GenBank/DDBJ whole genome shotgun (WGS) entry which is preliminary data.</text>
</comment>
<dbReference type="EMBL" id="NPDZ01000001">
    <property type="protein sequence ID" value="PJZ74725.1"/>
    <property type="molecule type" value="Genomic_DNA"/>
</dbReference>